<feature type="repeat" description="WD" evidence="2">
    <location>
        <begin position="976"/>
        <end position="1010"/>
    </location>
</feature>
<dbReference type="InterPro" id="IPR036322">
    <property type="entry name" value="WD40_repeat_dom_sf"/>
</dbReference>
<sequence length="1218" mass="135315">MSDWTKKHPQSSLDKVLAKVCIAIKNSDDVMQFIPDSPFPARSLVTALTSLLRPGITISTAKSTVQDFTGQIVHWVAQMQTAFKGSENANVTLTANQNLSQCRIKHGLSIAKEIEEFKTRIDRARALFTDLSFIELSKGMDTILFEIDKIRQHQKDQLQSIHDKLDAQEQAKAREKYLVQMLRTVANPTYDEQGKQPCHEGTRAEILAEILDWRNDKSNESQRFLWLTGDPGAGKSAITASIARACKDDKTLWAQFFINRNNAETTNPRLYFPSIARQLIDRSTHTDVEIAIVTALQNQPSLMDGISSVQASQLFVNALEIVCRSDLDKPVVIVIDGLDETDQSKLADTAKIFSQIFTSISSRNAKVIISSRTDEDIRRPFSKMMDPEHVKHIHLDTAAASSVRDVSAYMATQIKCIVAENDLNWNRWPGEKRLQAICDRAAGLFIWAVTVVKFFQDQIRRRGTECLDEILDTLNVEGMGDINTLYLTILQLAYSKSDDTWRFETFRRIVGCVAALKEPLSIGAIANLLDLRRHARSNPVDVVVFFRQTRTVLVAGADTIDIQTIPRLHKSFFEFITSDRADKNFRVDLQFSNGELALRSMQLLANLSDEPQYTNTPESRYALQFWGSHLGHIENVTSGACVVGRGLRPVNFDEAMTRSHLRSFLSGDCDRVSIAISSKREVEIVCSGLSMETWCSTPESFHADCELGNEPRSAKAFSPDGRAFTAHHGDTLRFWDTKTGQTIGPPCDGYTGRLRCLTFSQNGRYIVSGSDQTLRVLDTQKRDLFWTFPIPSGVKNSDELTTYDVAFAPDGKRIVVCSGESHIRLLDAFSGHIVAPDIDMSCLHHPIKSVAFSPDGSTLLGRDESRYHLWDSNSGALLSSEPEDSTFKSMALPAMFSPSGDVVCLSERYLLVFREARTGARKKILKFDARISVTCIAFSPDGQFMLLGGQGGIQLLDITAGMALGSSTKYINIDPVDAVAFSNNGRQIMAGDSEGRVSVWNIPTYTAYQKTLTSSRRITSIFIASKFILSASHDENVIRFWEADTLLRMESSFCGQGTESFTVVTMSPDERVAAVDTANAVSLWYAGTRQLVCPPMNSGINGFNTILALSFSPDNSRLTLACIDGTHIIWNAFDGSPVDSHRPTQGNSRSHSEAKYFDLKNGWAAEALSSIQGMRWSPFQNLERGLWAYIDGKVIHSNGPGALTIINTLASPREVSGF</sequence>
<reference evidence="4 5" key="1">
    <citation type="journal article" date="2016" name="Mol. Biol. Evol.">
        <title>Comparative Genomics of Early-Diverging Mushroom-Forming Fungi Provides Insights into the Origins of Lignocellulose Decay Capabilities.</title>
        <authorList>
            <person name="Nagy L.G."/>
            <person name="Riley R."/>
            <person name="Tritt A."/>
            <person name="Adam C."/>
            <person name="Daum C."/>
            <person name="Floudas D."/>
            <person name="Sun H."/>
            <person name="Yadav J.S."/>
            <person name="Pangilinan J."/>
            <person name="Larsson K.H."/>
            <person name="Matsuura K."/>
            <person name="Barry K."/>
            <person name="Labutti K."/>
            <person name="Kuo R."/>
            <person name="Ohm R.A."/>
            <person name="Bhattacharya S.S."/>
            <person name="Shirouzu T."/>
            <person name="Yoshinaga Y."/>
            <person name="Martin F.M."/>
            <person name="Grigoriev I.V."/>
            <person name="Hibbett D.S."/>
        </authorList>
    </citation>
    <scope>NUCLEOTIDE SEQUENCE [LARGE SCALE GENOMIC DNA]</scope>
    <source>
        <strain evidence="4 5">CBS 109695</strain>
    </source>
</reference>
<keyword evidence="1" id="KW-0677">Repeat</keyword>
<gene>
    <name evidence="4" type="ORF">FIBSPDRAFT_935361</name>
</gene>
<evidence type="ECO:0000256" key="2">
    <source>
        <dbReference type="PROSITE-ProRule" id="PRU00221"/>
    </source>
</evidence>
<organism evidence="4 5">
    <name type="scientific">Athelia psychrophila</name>
    <dbReference type="NCBI Taxonomy" id="1759441"/>
    <lineage>
        <taxon>Eukaryota</taxon>
        <taxon>Fungi</taxon>
        <taxon>Dikarya</taxon>
        <taxon>Basidiomycota</taxon>
        <taxon>Agaricomycotina</taxon>
        <taxon>Agaricomycetes</taxon>
        <taxon>Agaricomycetidae</taxon>
        <taxon>Atheliales</taxon>
        <taxon>Atheliaceae</taxon>
        <taxon>Athelia</taxon>
    </lineage>
</organism>
<dbReference type="Proteomes" id="UP000076532">
    <property type="component" value="Unassembled WGS sequence"/>
</dbReference>
<keyword evidence="2" id="KW-0853">WD repeat</keyword>
<dbReference type="PROSITE" id="PS50837">
    <property type="entry name" value="NACHT"/>
    <property type="match status" value="1"/>
</dbReference>
<dbReference type="EMBL" id="KV417608">
    <property type="protein sequence ID" value="KZP15104.1"/>
    <property type="molecule type" value="Genomic_DNA"/>
</dbReference>
<dbReference type="STRING" id="436010.A0A166DV76"/>
<evidence type="ECO:0000313" key="5">
    <source>
        <dbReference type="Proteomes" id="UP000076532"/>
    </source>
</evidence>
<dbReference type="PANTHER" id="PTHR10039">
    <property type="entry name" value="AMELOGENIN"/>
    <property type="match status" value="1"/>
</dbReference>
<accession>A0A166DV76</accession>
<proteinExistence type="predicted"/>
<dbReference type="SUPFAM" id="SSF50969">
    <property type="entry name" value="YVTN repeat-like/Quinoprotein amine dehydrogenase"/>
    <property type="match status" value="1"/>
</dbReference>
<evidence type="ECO:0000259" key="3">
    <source>
        <dbReference type="PROSITE" id="PS50837"/>
    </source>
</evidence>
<feature type="domain" description="NACHT" evidence="3">
    <location>
        <begin position="223"/>
        <end position="374"/>
    </location>
</feature>
<dbReference type="SUPFAM" id="SSF52540">
    <property type="entry name" value="P-loop containing nucleoside triphosphate hydrolases"/>
    <property type="match status" value="1"/>
</dbReference>
<dbReference type="SMART" id="SM00320">
    <property type="entry name" value="WD40"/>
    <property type="match status" value="7"/>
</dbReference>
<dbReference type="OrthoDB" id="163438at2759"/>
<dbReference type="Gene3D" id="2.130.10.10">
    <property type="entry name" value="YVTN repeat-like/Quinoprotein amine dehydrogenase"/>
    <property type="match status" value="3"/>
</dbReference>
<dbReference type="InterPro" id="IPR007111">
    <property type="entry name" value="NACHT_NTPase"/>
</dbReference>
<dbReference type="Gene3D" id="3.40.50.300">
    <property type="entry name" value="P-loop containing nucleotide triphosphate hydrolases"/>
    <property type="match status" value="1"/>
</dbReference>
<dbReference type="Pfam" id="PF00400">
    <property type="entry name" value="WD40"/>
    <property type="match status" value="3"/>
</dbReference>
<evidence type="ECO:0000313" key="4">
    <source>
        <dbReference type="EMBL" id="KZP15104.1"/>
    </source>
</evidence>
<dbReference type="InterPro" id="IPR015943">
    <property type="entry name" value="WD40/YVTN_repeat-like_dom_sf"/>
</dbReference>
<name>A0A166DV76_9AGAM</name>
<evidence type="ECO:0000256" key="1">
    <source>
        <dbReference type="ARBA" id="ARBA00022737"/>
    </source>
</evidence>
<dbReference type="PANTHER" id="PTHR10039:SF17">
    <property type="entry name" value="FUNGAL STAND N-TERMINAL GOODBYE DOMAIN-CONTAINING PROTEIN-RELATED"/>
    <property type="match status" value="1"/>
</dbReference>
<dbReference type="InterPro" id="IPR056884">
    <property type="entry name" value="NPHP3-like_N"/>
</dbReference>
<dbReference type="SUPFAM" id="SSF50978">
    <property type="entry name" value="WD40 repeat-like"/>
    <property type="match status" value="1"/>
</dbReference>
<dbReference type="InterPro" id="IPR011044">
    <property type="entry name" value="Quino_amine_DH_bsu"/>
</dbReference>
<dbReference type="InterPro" id="IPR001680">
    <property type="entry name" value="WD40_rpt"/>
</dbReference>
<dbReference type="PROSITE" id="PS50082">
    <property type="entry name" value="WD_REPEATS_2"/>
    <property type="match status" value="1"/>
</dbReference>
<dbReference type="AlphaFoldDB" id="A0A166DV76"/>
<dbReference type="InterPro" id="IPR027417">
    <property type="entry name" value="P-loop_NTPase"/>
</dbReference>
<protein>
    <recommendedName>
        <fullName evidence="3">NACHT domain-containing protein</fullName>
    </recommendedName>
</protein>
<keyword evidence="5" id="KW-1185">Reference proteome</keyword>
<dbReference type="Pfam" id="PF24883">
    <property type="entry name" value="NPHP3_N"/>
    <property type="match status" value="1"/>
</dbReference>